<evidence type="ECO:0000313" key="4">
    <source>
        <dbReference type="EMBL" id="KAJ8488829.1"/>
    </source>
</evidence>
<dbReference type="EMBL" id="JAPEVG010000057">
    <property type="protein sequence ID" value="KAJ8488829.1"/>
    <property type="molecule type" value="Genomic_DNA"/>
</dbReference>
<name>A0AAD7TY28_9APHY</name>
<keyword evidence="5" id="KW-1185">Reference proteome</keyword>
<gene>
    <name evidence="4" type="ORF">ONZ51_g3290</name>
</gene>
<dbReference type="AlphaFoldDB" id="A0AAD7TY28"/>
<feature type="transmembrane region" description="Helical" evidence="2">
    <location>
        <begin position="64"/>
        <end position="82"/>
    </location>
</feature>
<dbReference type="Proteomes" id="UP001215151">
    <property type="component" value="Unassembled WGS sequence"/>
</dbReference>
<sequence>MHSLSSLPDPVILKTIRGPPPSSALSFARKPPRRPSTPCSRLAHEHVPVPTPNVHYARLFIHNYLHLAGVVVLYYDFFLTFGEEYWRVWKNPRTVSSILFFLNRYIPILGDIAVNTGNFHIFPNEHSLRTSSSLLAWSVVILFLRTYALYGRDKRILVLVIGVGAALLGISCWSIVGQHQNVELRGGCHLEAEHMTAVRLAVSWESLFAFDCMVFGLTVYKTFRERYRHRVSSGRHDIISLILRDGAMYFAVMASVNFANTLTFYFLEPLLRGCLSTFASSVSVTMMSRLMLNLHGSAMGHDVSDTSSGYPSTSENVTPMFFTSRISMPAAGLTTFATTQYDLDTRTGGHDYGYNYSHGEWADRERGKRLREPVYVRDAPSARGGGYIEEVYELQEVPTGVEARGTRLRSACARTTISTRTTGAIKASSLCNFRARGDSTG</sequence>
<proteinExistence type="predicted"/>
<feature type="region of interest" description="Disordered" evidence="1">
    <location>
        <begin position="1"/>
        <end position="41"/>
    </location>
</feature>
<evidence type="ECO:0000256" key="1">
    <source>
        <dbReference type="SAM" id="MobiDB-lite"/>
    </source>
</evidence>
<keyword evidence="2" id="KW-0812">Transmembrane</keyword>
<dbReference type="Pfam" id="PF20151">
    <property type="entry name" value="DUF6533"/>
    <property type="match status" value="1"/>
</dbReference>
<keyword evidence="2" id="KW-1133">Transmembrane helix</keyword>
<comment type="caution">
    <text evidence="4">The sequence shown here is derived from an EMBL/GenBank/DDBJ whole genome shotgun (WGS) entry which is preliminary data.</text>
</comment>
<feature type="domain" description="DUF6533" evidence="3">
    <location>
        <begin position="64"/>
        <end position="109"/>
    </location>
</feature>
<evidence type="ECO:0000256" key="2">
    <source>
        <dbReference type="SAM" id="Phobius"/>
    </source>
</evidence>
<feature type="transmembrane region" description="Helical" evidence="2">
    <location>
        <begin position="157"/>
        <end position="176"/>
    </location>
</feature>
<reference evidence="4" key="1">
    <citation type="submission" date="2022-11" db="EMBL/GenBank/DDBJ databases">
        <title>Genome Sequence of Cubamyces cubensis.</title>
        <authorList>
            <person name="Buettner E."/>
        </authorList>
    </citation>
    <scope>NUCLEOTIDE SEQUENCE</scope>
    <source>
        <strain evidence="4">MPL-01</strain>
    </source>
</reference>
<keyword evidence="2" id="KW-0472">Membrane</keyword>
<evidence type="ECO:0000259" key="3">
    <source>
        <dbReference type="Pfam" id="PF20151"/>
    </source>
</evidence>
<evidence type="ECO:0000313" key="5">
    <source>
        <dbReference type="Proteomes" id="UP001215151"/>
    </source>
</evidence>
<organism evidence="4 5">
    <name type="scientific">Trametes cubensis</name>
    <dbReference type="NCBI Taxonomy" id="1111947"/>
    <lineage>
        <taxon>Eukaryota</taxon>
        <taxon>Fungi</taxon>
        <taxon>Dikarya</taxon>
        <taxon>Basidiomycota</taxon>
        <taxon>Agaricomycotina</taxon>
        <taxon>Agaricomycetes</taxon>
        <taxon>Polyporales</taxon>
        <taxon>Polyporaceae</taxon>
        <taxon>Trametes</taxon>
    </lineage>
</organism>
<feature type="transmembrane region" description="Helical" evidence="2">
    <location>
        <begin position="196"/>
        <end position="220"/>
    </location>
</feature>
<dbReference type="InterPro" id="IPR045340">
    <property type="entry name" value="DUF6533"/>
</dbReference>
<accession>A0AAD7TY28</accession>
<feature type="transmembrane region" description="Helical" evidence="2">
    <location>
        <begin position="94"/>
        <end position="114"/>
    </location>
</feature>
<feature type="transmembrane region" description="Helical" evidence="2">
    <location>
        <begin position="241"/>
        <end position="258"/>
    </location>
</feature>
<protein>
    <recommendedName>
        <fullName evidence="3">DUF6533 domain-containing protein</fullName>
    </recommendedName>
</protein>
<feature type="transmembrane region" description="Helical" evidence="2">
    <location>
        <begin position="134"/>
        <end position="150"/>
    </location>
</feature>